<accession>A0A0E9RZN7</accession>
<protein>
    <submittedName>
        <fullName evidence="1">Uncharacterized protein</fullName>
    </submittedName>
</protein>
<sequence length="65" mass="7641">MLKRKGRAPSHSYFTYVMTVHTAFQNGSALTGYKRVRIYMSRQAVWDTQTLLLRMLSSHVYTVWV</sequence>
<name>A0A0E9RZN7_ANGAN</name>
<reference evidence="1" key="2">
    <citation type="journal article" date="2015" name="Fish Shellfish Immunol.">
        <title>Early steps in the European eel (Anguilla anguilla)-Vibrio vulnificus interaction in the gills: Role of the RtxA13 toxin.</title>
        <authorList>
            <person name="Callol A."/>
            <person name="Pajuelo D."/>
            <person name="Ebbesson L."/>
            <person name="Teles M."/>
            <person name="MacKenzie S."/>
            <person name="Amaro C."/>
        </authorList>
    </citation>
    <scope>NUCLEOTIDE SEQUENCE</scope>
</reference>
<organism evidence="1">
    <name type="scientific">Anguilla anguilla</name>
    <name type="common">European freshwater eel</name>
    <name type="synonym">Muraena anguilla</name>
    <dbReference type="NCBI Taxonomy" id="7936"/>
    <lineage>
        <taxon>Eukaryota</taxon>
        <taxon>Metazoa</taxon>
        <taxon>Chordata</taxon>
        <taxon>Craniata</taxon>
        <taxon>Vertebrata</taxon>
        <taxon>Euteleostomi</taxon>
        <taxon>Actinopterygii</taxon>
        <taxon>Neopterygii</taxon>
        <taxon>Teleostei</taxon>
        <taxon>Anguilliformes</taxon>
        <taxon>Anguillidae</taxon>
        <taxon>Anguilla</taxon>
    </lineage>
</organism>
<reference evidence="1" key="1">
    <citation type="submission" date="2014-11" db="EMBL/GenBank/DDBJ databases">
        <authorList>
            <person name="Amaro Gonzalez C."/>
        </authorList>
    </citation>
    <scope>NUCLEOTIDE SEQUENCE</scope>
</reference>
<evidence type="ECO:0000313" key="1">
    <source>
        <dbReference type="EMBL" id="JAH34704.1"/>
    </source>
</evidence>
<dbReference type="EMBL" id="GBXM01073873">
    <property type="protein sequence ID" value="JAH34704.1"/>
    <property type="molecule type" value="Transcribed_RNA"/>
</dbReference>
<dbReference type="AlphaFoldDB" id="A0A0E9RZN7"/>
<proteinExistence type="predicted"/>